<gene>
    <name evidence="1" type="ORF">SDC9_152498</name>
</gene>
<sequence length="73" mass="8354">MLERLAQNIAADAQFVGQAHLRRQRRADRQLVVDDITANGRNRPVEGALAFDRGPFHEFKSPVLFSIVLLYYN</sequence>
<accession>A0A645ET84</accession>
<proteinExistence type="predicted"/>
<dbReference type="EMBL" id="VSSQ01051159">
    <property type="protein sequence ID" value="MPN05248.1"/>
    <property type="molecule type" value="Genomic_DNA"/>
</dbReference>
<organism evidence="1">
    <name type="scientific">bioreactor metagenome</name>
    <dbReference type="NCBI Taxonomy" id="1076179"/>
    <lineage>
        <taxon>unclassified sequences</taxon>
        <taxon>metagenomes</taxon>
        <taxon>ecological metagenomes</taxon>
    </lineage>
</organism>
<evidence type="ECO:0000313" key="1">
    <source>
        <dbReference type="EMBL" id="MPN05248.1"/>
    </source>
</evidence>
<reference evidence="1" key="1">
    <citation type="submission" date="2019-08" db="EMBL/GenBank/DDBJ databases">
        <authorList>
            <person name="Kucharzyk K."/>
            <person name="Murdoch R.W."/>
            <person name="Higgins S."/>
            <person name="Loffler F."/>
        </authorList>
    </citation>
    <scope>NUCLEOTIDE SEQUENCE</scope>
</reference>
<dbReference type="AlphaFoldDB" id="A0A645ET84"/>
<protein>
    <submittedName>
        <fullName evidence="1">Uncharacterized protein</fullName>
    </submittedName>
</protein>
<name>A0A645ET84_9ZZZZ</name>
<comment type="caution">
    <text evidence="1">The sequence shown here is derived from an EMBL/GenBank/DDBJ whole genome shotgun (WGS) entry which is preliminary data.</text>
</comment>